<dbReference type="InterPro" id="IPR055768">
    <property type="entry name" value="DUF7344"/>
</dbReference>
<evidence type="ECO:0000313" key="2">
    <source>
        <dbReference type="EMBL" id="QLG29656.1"/>
    </source>
</evidence>
<dbReference type="EMBL" id="CP058530">
    <property type="protein sequence ID" value="QLG29656.1"/>
    <property type="molecule type" value="Genomic_DNA"/>
</dbReference>
<reference evidence="2 3" key="1">
    <citation type="submission" date="2020-07" db="EMBL/GenBank/DDBJ databases">
        <title>Gai3-2, isolated from salt lake.</title>
        <authorList>
            <person name="Cui H."/>
            <person name="Shi X."/>
        </authorList>
    </citation>
    <scope>NUCLEOTIDE SEQUENCE [LARGE SCALE GENOMIC DNA]</scope>
    <source>
        <strain evidence="2 3">Gai3-2</strain>
        <plasmid evidence="2 3">unnamed1</plasmid>
    </source>
</reference>
<dbReference type="KEGG" id="halg:HUG10_18785"/>
<accession>A0A7D5KI06</accession>
<dbReference type="AlphaFoldDB" id="A0A7D5KI06"/>
<dbReference type="InterPro" id="IPR036388">
    <property type="entry name" value="WH-like_DNA-bd_sf"/>
</dbReference>
<dbReference type="Gene3D" id="1.10.10.10">
    <property type="entry name" value="Winged helix-like DNA-binding domain superfamily/Winged helix DNA-binding domain"/>
    <property type="match status" value="1"/>
</dbReference>
<evidence type="ECO:0000259" key="1">
    <source>
        <dbReference type="Pfam" id="PF24035"/>
    </source>
</evidence>
<proteinExistence type="predicted"/>
<geneLocation type="plasmid" evidence="2 3">
    <name>unnamed1</name>
</geneLocation>
<dbReference type="OrthoDB" id="324054at2157"/>
<dbReference type="RefSeq" id="WP_179171230.1">
    <property type="nucleotide sequence ID" value="NZ_CP058530.1"/>
</dbReference>
<feature type="domain" description="DUF7344" evidence="1">
    <location>
        <begin position="27"/>
        <end position="104"/>
    </location>
</feature>
<gene>
    <name evidence="2" type="ORF">HUG10_18785</name>
</gene>
<protein>
    <recommendedName>
        <fullName evidence="1">DUF7344 domain-containing protein</fullName>
    </recommendedName>
</protein>
<keyword evidence="2" id="KW-0614">Plasmid</keyword>
<dbReference type="GeneID" id="56030924"/>
<name>A0A7D5KI06_9EURY</name>
<dbReference type="Proteomes" id="UP000509750">
    <property type="component" value="Plasmid unnamed1"/>
</dbReference>
<organism evidence="2 3">
    <name type="scientific">Halorarum halophilum</name>
    <dbReference type="NCBI Taxonomy" id="2743090"/>
    <lineage>
        <taxon>Archaea</taxon>
        <taxon>Methanobacteriati</taxon>
        <taxon>Methanobacteriota</taxon>
        <taxon>Stenosarchaea group</taxon>
        <taxon>Halobacteria</taxon>
        <taxon>Halobacteriales</taxon>
        <taxon>Haloferacaceae</taxon>
        <taxon>Halorarum</taxon>
    </lineage>
</organism>
<keyword evidence="3" id="KW-1185">Reference proteome</keyword>
<evidence type="ECO:0000313" key="3">
    <source>
        <dbReference type="Proteomes" id="UP000509750"/>
    </source>
</evidence>
<dbReference type="Pfam" id="PF24035">
    <property type="entry name" value="DUF7344"/>
    <property type="match status" value="1"/>
</dbReference>
<sequence>MTHTETTPGSAPEQLRELESGEVDDVFDLLGHPQRRYLLDALGTDAPVPIADLVDAIVEGERGARGPAPDAGRADEVKLKLFHSHLPKLEEADVVDCEYGAGTVAVDDPEKLVLMNRLRAVVAEHTT</sequence>